<dbReference type="NCBIfam" id="TIGR00756">
    <property type="entry name" value="PPR"/>
    <property type="match status" value="1"/>
</dbReference>
<evidence type="ECO:0000256" key="2">
    <source>
        <dbReference type="PROSITE-ProRule" id="PRU00708"/>
    </source>
</evidence>
<dbReference type="OrthoDB" id="513474at2759"/>
<dbReference type="Proteomes" id="UP000232323">
    <property type="component" value="Unassembled WGS sequence"/>
</dbReference>
<organism evidence="4 5">
    <name type="scientific">Chlamydomonas eustigma</name>
    <dbReference type="NCBI Taxonomy" id="1157962"/>
    <lineage>
        <taxon>Eukaryota</taxon>
        <taxon>Viridiplantae</taxon>
        <taxon>Chlorophyta</taxon>
        <taxon>core chlorophytes</taxon>
        <taxon>Chlorophyceae</taxon>
        <taxon>CS clade</taxon>
        <taxon>Chlamydomonadales</taxon>
        <taxon>Chlamydomonadaceae</taxon>
        <taxon>Chlamydomonas</taxon>
    </lineage>
</organism>
<dbReference type="GO" id="GO:0009507">
    <property type="term" value="C:chloroplast"/>
    <property type="evidence" value="ECO:0007669"/>
    <property type="project" value="TreeGrafter"/>
</dbReference>
<evidence type="ECO:0008006" key="6">
    <source>
        <dbReference type="Google" id="ProtNLM"/>
    </source>
</evidence>
<dbReference type="GO" id="GO:0031930">
    <property type="term" value="P:mitochondria-nucleus signaling pathway"/>
    <property type="evidence" value="ECO:0007669"/>
    <property type="project" value="TreeGrafter"/>
</dbReference>
<feature type="compositionally biased region" description="Low complexity" evidence="3">
    <location>
        <begin position="163"/>
        <end position="175"/>
    </location>
</feature>
<accession>A0A250X4Z3</accession>
<dbReference type="EMBL" id="BEGY01000027">
    <property type="protein sequence ID" value="GAX77830.1"/>
    <property type="molecule type" value="Genomic_DNA"/>
</dbReference>
<dbReference type="InterPro" id="IPR002885">
    <property type="entry name" value="PPR_rpt"/>
</dbReference>
<feature type="region of interest" description="Disordered" evidence="3">
    <location>
        <begin position="154"/>
        <end position="184"/>
    </location>
</feature>
<dbReference type="AlphaFoldDB" id="A0A250X4Z3"/>
<dbReference type="GO" id="GO:0010019">
    <property type="term" value="P:chloroplast-nucleus signaling pathway"/>
    <property type="evidence" value="ECO:0007669"/>
    <property type="project" value="TreeGrafter"/>
</dbReference>
<evidence type="ECO:0000256" key="3">
    <source>
        <dbReference type="SAM" id="MobiDB-lite"/>
    </source>
</evidence>
<evidence type="ECO:0000313" key="5">
    <source>
        <dbReference type="Proteomes" id="UP000232323"/>
    </source>
</evidence>
<keyword evidence="1" id="KW-0677">Repeat</keyword>
<dbReference type="Gene3D" id="1.25.40.10">
    <property type="entry name" value="Tetratricopeptide repeat domain"/>
    <property type="match status" value="2"/>
</dbReference>
<dbReference type="Pfam" id="PF13812">
    <property type="entry name" value="PPR_3"/>
    <property type="match status" value="1"/>
</dbReference>
<dbReference type="PANTHER" id="PTHR47936">
    <property type="entry name" value="PPR_LONG DOMAIN-CONTAINING PROTEIN"/>
    <property type="match status" value="1"/>
</dbReference>
<reference evidence="4 5" key="1">
    <citation type="submission" date="2017-08" db="EMBL/GenBank/DDBJ databases">
        <title>Acidophilic green algal genome provides insights into adaptation to an acidic environment.</title>
        <authorList>
            <person name="Hirooka S."/>
            <person name="Hirose Y."/>
            <person name="Kanesaki Y."/>
            <person name="Higuchi S."/>
            <person name="Fujiwara T."/>
            <person name="Onuma R."/>
            <person name="Era A."/>
            <person name="Ohbayashi R."/>
            <person name="Uzuka A."/>
            <person name="Nozaki H."/>
            <person name="Yoshikawa H."/>
            <person name="Miyagishima S.Y."/>
        </authorList>
    </citation>
    <scope>NUCLEOTIDE SEQUENCE [LARGE SCALE GENOMIC DNA]</scope>
    <source>
        <strain evidence="4 5">NIES-2499</strain>
    </source>
</reference>
<proteinExistence type="predicted"/>
<feature type="repeat" description="PPR" evidence="2">
    <location>
        <begin position="217"/>
        <end position="251"/>
    </location>
</feature>
<keyword evidence="5" id="KW-1185">Reference proteome</keyword>
<sequence>MLGFIHRYGRTCRDARGPVGTIRNAMQLALAVNAASTSKTADSSRLDGLKSTITEDASWASQRSRNSRRRQGSELARLSVEMEGFKRHLFVLLSSGRDKEAVHIFRAMMREGMEVGGGKGLPAPYCPDFQMLDEFYRALMRVHRLQEDVKVSSDSLHMDEEASSSSQQDGVSGSSWRFDTPQLGGSQQAAQQTASYAVIEELKEGLIWSKASGHVPGPSVYRQLIRNFRRTGQLEQMESTFTEMRAVGHLPNHSTYMNMALAYLEVGNLPKTWSILQPIVTSALNVKSGRIKSGAASFDVNNLNSLAVACIMTMRRAASSRSYEMVTDILSHVKALDVVVEASIFVDCVVAACKDNDLEAVEEFMTRLRSCTELVPKEKAEIIGSTDVPAKVSEGLILFVMRTALQAGDFEQGKRVAQLAFEVLQLSQGRPYLHPGDFYQPSVPLVLSLPSSTAYLGLLNACVRAKDWKTAFSVVHQLEVAREQLLQAVQGTSQLDDLYIITGDDDDDYHAAQNLSSSSYTAAPELLRRRVMSPLHGFRYFSEALSESETTVAAAYDELTARHARGDAVSTYMLNVILRALALVSPGEAALEATGRLFEEFTVAGLEHNADSYNAMIEACVGAKKLAAVRSVVDHMEAANASGDADVDVGLNAIPPLPNSDTWDLLLLALVGDGDCDGILVALQKLSASQVYPKIKTLRKALDVAAKQGHETAAATIRDVMSSISSRKYNHML</sequence>
<evidence type="ECO:0000313" key="4">
    <source>
        <dbReference type="EMBL" id="GAX77830.1"/>
    </source>
</evidence>
<evidence type="ECO:0000256" key="1">
    <source>
        <dbReference type="ARBA" id="ARBA00022737"/>
    </source>
</evidence>
<protein>
    <recommendedName>
        <fullName evidence="6">Pentacotripeptide-repeat region of PRORP domain-containing protein</fullName>
    </recommendedName>
</protein>
<dbReference type="InterPro" id="IPR011990">
    <property type="entry name" value="TPR-like_helical_dom_sf"/>
</dbReference>
<gene>
    <name evidence="4" type="ORF">CEUSTIGMA_g5273.t1</name>
</gene>
<dbReference type="PROSITE" id="PS51375">
    <property type="entry name" value="PPR"/>
    <property type="match status" value="1"/>
</dbReference>
<dbReference type="PANTHER" id="PTHR47936:SF1">
    <property type="entry name" value="PENTATRICOPEPTIDE REPEAT-CONTAINING PROTEIN GUN1, CHLOROPLASTIC"/>
    <property type="match status" value="1"/>
</dbReference>
<comment type="caution">
    <text evidence="4">The sequence shown here is derived from an EMBL/GenBank/DDBJ whole genome shotgun (WGS) entry which is preliminary data.</text>
</comment>
<name>A0A250X4Z3_9CHLO</name>